<dbReference type="AlphaFoldDB" id="A0A0D3IX73"/>
<dbReference type="EnsemblProtists" id="EOD15858">
    <property type="protein sequence ID" value="EOD15858"/>
    <property type="gene ID" value="EMIHUDRAFT_245501"/>
</dbReference>
<protein>
    <recommendedName>
        <fullName evidence="3">Peptidase A1 domain-containing protein</fullName>
    </recommendedName>
</protein>
<dbReference type="KEGG" id="ehx:EMIHUDRAFT_245501"/>
<evidence type="ECO:0000313" key="2">
    <source>
        <dbReference type="Proteomes" id="UP000013827"/>
    </source>
</evidence>
<dbReference type="PaxDb" id="2903-EOD15858"/>
<organism evidence="1 2">
    <name type="scientific">Emiliania huxleyi (strain CCMP1516)</name>
    <dbReference type="NCBI Taxonomy" id="280463"/>
    <lineage>
        <taxon>Eukaryota</taxon>
        <taxon>Haptista</taxon>
        <taxon>Haptophyta</taxon>
        <taxon>Prymnesiophyceae</taxon>
        <taxon>Isochrysidales</taxon>
        <taxon>Noelaerhabdaceae</taxon>
        <taxon>Emiliania</taxon>
    </lineage>
</organism>
<dbReference type="GeneID" id="17262007"/>
<proteinExistence type="predicted"/>
<dbReference type="HOGENOM" id="CLU_951339_0_0_1"/>
<dbReference type="Proteomes" id="UP000013827">
    <property type="component" value="Unassembled WGS sequence"/>
</dbReference>
<reference evidence="1" key="2">
    <citation type="submission" date="2024-10" db="UniProtKB">
        <authorList>
            <consortium name="EnsemblProtists"/>
        </authorList>
    </citation>
    <scope>IDENTIFICATION</scope>
</reference>
<keyword evidence="2" id="KW-1185">Reference proteome</keyword>
<reference evidence="2" key="1">
    <citation type="journal article" date="2013" name="Nature">
        <title>Pan genome of the phytoplankton Emiliania underpins its global distribution.</title>
        <authorList>
            <person name="Read B.A."/>
            <person name="Kegel J."/>
            <person name="Klute M.J."/>
            <person name="Kuo A."/>
            <person name="Lefebvre S.C."/>
            <person name="Maumus F."/>
            <person name="Mayer C."/>
            <person name="Miller J."/>
            <person name="Monier A."/>
            <person name="Salamov A."/>
            <person name="Young J."/>
            <person name="Aguilar M."/>
            <person name="Claverie J.M."/>
            <person name="Frickenhaus S."/>
            <person name="Gonzalez K."/>
            <person name="Herman E.K."/>
            <person name="Lin Y.C."/>
            <person name="Napier J."/>
            <person name="Ogata H."/>
            <person name="Sarno A.F."/>
            <person name="Shmutz J."/>
            <person name="Schroeder D."/>
            <person name="de Vargas C."/>
            <person name="Verret F."/>
            <person name="von Dassow P."/>
            <person name="Valentin K."/>
            <person name="Van de Peer Y."/>
            <person name="Wheeler G."/>
            <person name="Dacks J.B."/>
            <person name="Delwiche C.F."/>
            <person name="Dyhrman S.T."/>
            <person name="Glockner G."/>
            <person name="John U."/>
            <person name="Richards T."/>
            <person name="Worden A.Z."/>
            <person name="Zhang X."/>
            <person name="Grigoriev I.V."/>
            <person name="Allen A.E."/>
            <person name="Bidle K."/>
            <person name="Borodovsky M."/>
            <person name="Bowler C."/>
            <person name="Brownlee C."/>
            <person name="Cock J.M."/>
            <person name="Elias M."/>
            <person name="Gladyshev V.N."/>
            <person name="Groth M."/>
            <person name="Guda C."/>
            <person name="Hadaegh A."/>
            <person name="Iglesias-Rodriguez M.D."/>
            <person name="Jenkins J."/>
            <person name="Jones B.M."/>
            <person name="Lawson T."/>
            <person name="Leese F."/>
            <person name="Lindquist E."/>
            <person name="Lobanov A."/>
            <person name="Lomsadze A."/>
            <person name="Malik S.B."/>
            <person name="Marsh M.E."/>
            <person name="Mackinder L."/>
            <person name="Mock T."/>
            <person name="Mueller-Roeber B."/>
            <person name="Pagarete A."/>
            <person name="Parker M."/>
            <person name="Probert I."/>
            <person name="Quesneville H."/>
            <person name="Raines C."/>
            <person name="Rensing S.A."/>
            <person name="Riano-Pachon D.M."/>
            <person name="Richier S."/>
            <person name="Rokitta S."/>
            <person name="Shiraiwa Y."/>
            <person name="Soanes D.M."/>
            <person name="van der Giezen M."/>
            <person name="Wahlund T.M."/>
            <person name="Williams B."/>
            <person name="Wilson W."/>
            <person name="Wolfe G."/>
            <person name="Wurch L.L."/>
        </authorList>
    </citation>
    <scope>NUCLEOTIDE SEQUENCE</scope>
</reference>
<evidence type="ECO:0000313" key="1">
    <source>
        <dbReference type="EnsemblProtists" id="EOD15858"/>
    </source>
</evidence>
<name>A0A0D3IX73_EMIH1</name>
<evidence type="ECO:0008006" key="3">
    <source>
        <dbReference type="Google" id="ProtNLM"/>
    </source>
</evidence>
<sequence length="293" mass="31919">MAVSRSIFTAILGAGASDTGILQDTAGYCWILLDTGNSWKAFPANVDTGYWDTGILRTGLGHKCRKWAVVMAGVMTAPGAGECSRASDIVGRSGRVGRAAAPTPVGSLETVRRQAKRSVGYQSLLCGGIASTLVLLRAGAKLQLPRLTLHHNVDIACGYCRILQDTAGYWPSLMRILGYSAGLEDQLCDIGILRRRGWITVILTGGIFYSIPVFEACCEVSQYLVRLREVEVRKYSNSPCLLRLGRRREWRAPCARRHRASNVIDRAACCVDAFFWLSSRAFCVPAGGRICVV</sequence>
<dbReference type="RefSeq" id="XP_005768287.1">
    <property type="nucleotide sequence ID" value="XM_005768230.1"/>
</dbReference>
<accession>A0A0D3IX73</accession>